<proteinExistence type="predicted"/>
<evidence type="ECO:0000313" key="1">
    <source>
        <dbReference type="EMBL" id="GAG18649.1"/>
    </source>
</evidence>
<accession>X0VK39</accession>
<dbReference type="EMBL" id="BARS01034120">
    <property type="protein sequence ID" value="GAG18649.1"/>
    <property type="molecule type" value="Genomic_DNA"/>
</dbReference>
<feature type="non-terminal residue" evidence="1">
    <location>
        <position position="73"/>
    </location>
</feature>
<name>X0VK39_9ZZZZ</name>
<dbReference type="AlphaFoldDB" id="X0VK39"/>
<comment type="caution">
    <text evidence="1">The sequence shown here is derived from an EMBL/GenBank/DDBJ whole genome shotgun (WGS) entry which is preliminary data.</text>
</comment>
<gene>
    <name evidence="1" type="ORF">S01H1_52761</name>
</gene>
<organism evidence="1">
    <name type="scientific">marine sediment metagenome</name>
    <dbReference type="NCBI Taxonomy" id="412755"/>
    <lineage>
        <taxon>unclassified sequences</taxon>
        <taxon>metagenomes</taxon>
        <taxon>ecological metagenomes</taxon>
    </lineage>
</organism>
<sequence length="73" mass="8646">MKKILVLFLGFILLTPSLAFSNIVTFKIGYFIPKSDSDLWETEFDQMNFRKTDYPNTNFGFSYEYLLTRELCL</sequence>
<reference evidence="1" key="1">
    <citation type="journal article" date="2014" name="Front. Microbiol.">
        <title>High frequency of phylogenetically diverse reductive dehalogenase-homologous genes in deep subseafloor sedimentary metagenomes.</title>
        <authorList>
            <person name="Kawai M."/>
            <person name="Futagami T."/>
            <person name="Toyoda A."/>
            <person name="Takaki Y."/>
            <person name="Nishi S."/>
            <person name="Hori S."/>
            <person name="Arai W."/>
            <person name="Tsubouchi T."/>
            <person name="Morono Y."/>
            <person name="Uchiyama I."/>
            <person name="Ito T."/>
            <person name="Fujiyama A."/>
            <person name="Inagaki F."/>
            <person name="Takami H."/>
        </authorList>
    </citation>
    <scope>NUCLEOTIDE SEQUENCE</scope>
    <source>
        <strain evidence="1">Expedition CK06-06</strain>
    </source>
</reference>
<protein>
    <submittedName>
        <fullName evidence="1">Uncharacterized protein</fullName>
    </submittedName>
</protein>